<sequence length="134" mass="15794">MMNTLKNDNHIDFCERYFVEASEEICEKCKYDVEYRMNLIGNRIKTMEDNHGLEMRFCKHRTEEFAAEKRLCNGQSKEITMFHCAKFNEKREKAYCVACSEYSGCSKSGKIIVYGFPSYYGGAQTELHHQIKVW</sequence>
<name>X0T667_9ZZZZ</name>
<accession>X0T667</accession>
<gene>
    <name evidence="1" type="ORF">S01H1_27323</name>
</gene>
<proteinExistence type="predicted"/>
<reference evidence="1" key="1">
    <citation type="journal article" date="2014" name="Front. Microbiol.">
        <title>High frequency of phylogenetically diverse reductive dehalogenase-homologous genes in deep subseafloor sedimentary metagenomes.</title>
        <authorList>
            <person name="Kawai M."/>
            <person name="Futagami T."/>
            <person name="Toyoda A."/>
            <person name="Takaki Y."/>
            <person name="Nishi S."/>
            <person name="Hori S."/>
            <person name="Arai W."/>
            <person name="Tsubouchi T."/>
            <person name="Morono Y."/>
            <person name="Uchiyama I."/>
            <person name="Ito T."/>
            <person name="Fujiyama A."/>
            <person name="Inagaki F."/>
            <person name="Takami H."/>
        </authorList>
    </citation>
    <scope>NUCLEOTIDE SEQUENCE</scope>
    <source>
        <strain evidence="1">Expedition CK06-06</strain>
    </source>
</reference>
<comment type="caution">
    <text evidence="1">The sequence shown here is derived from an EMBL/GenBank/DDBJ whole genome shotgun (WGS) entry which is preliminary data.</text>
</comment>
<dbReference type="AlphaFoldDB" id="X0T667"/>
<feature type="non-terminal residue" evidence="1">
    <location>
        <position position="134"/>
    </location>
</feature>
<dbReference type="EMBL" id="BARS01016626">
    <property type="protein sequence ID" value="GAF88958.1"/>
    <property type="molecule type" value="Genomic_DNA"/>
</dbReference>
<protein>
    <submittedName>
        <fullName evidence="1">Uncharacterized protein</fullName>
    </submittedName>
</protein>
<evidence type="ECO:0000313" key="1">
    <source>
        <dbReference type="EMBL" id="GAF88958.1"/>
    </source>
</evidence>
<organism evidence="1">
    <name type="scientific">marine sediment metagenome</name>
    <dbReference type="NCBI Taxonomy" id="412755"/>
    <lineage>
        <taxon>unclassified sequences</taxon>
        <taxon>metagenomes</taxon>
        <taxon>ecological metagenomes</taxon>
    </lineage>
</organism>